<evidence type="ECO:0000259" key="5">
    <source>
        <dbReference type="Pfam" id="PF02868"/>
    </source>
</evidence>
<evidence type="ECO:0000256" key="2">
    <source>
        <dbReference type="ARBA" id="ARBA00022801"/>
    </source>
</evidence>
<sequence length="269" mass="30571">MSGIGIDKATNIFYRAWTYYLTDTSDFYDAASELGHSAYDLYGSSSNEYAQTIRSMEAIGWIYGSSPSDNVESQQPKNGEFVKKENDSKKDVVLSVSLSKGKKIKVIVERANIYLDPKVTSAIIETVKKGTVLTLFSSTKVRRNWYNVIFATEKKISKSGYIQVSFVEITDLPPKIIKEEMKEPPEKEKVVKVPEIKKIEKKKPVSVLKEKGKQPVLISEEKAQKDNKIFIKFHYTMGFSEDTKSVSWSEEIYFEDASYGINNDFKKGN</sequence>
<dbReference type="EMBL" id="BARU01027558">
    <property type="protein sequence ID" value="GAH75180.1"/>
    <property type="molecule type" value="Genomic_DNA"/>
</dbReference>
<dbReference type="Gene3D" id="1.10.390.10">
    <property type="entry name" value="Neutral Protease Domain 2"/>
    <property type="match status" value="1"/>
</dbReference>
<keyword evidence="1" id="KW-0645">Protease</keyword>
<dbReference type="PANTHER" id="PTHR33794:SF1">
    <property type="entry name" value="BACILLOLYSIN"/>
    <property type="match status" value="1"/>
</dbReference>
<organism evidence="6">
    <name type="scientific">marine sediment metagenome</name>
    <dbReference type="NCBI Taxonomy" id="412755"/>
    <lineage>
        <taxon>unclassified sequences</taxon>
        <taxon>metagenomes</taxon>
        <taxon>ecological metagenomes</taxon>
    </lineage>
</organism>
<feature type="domain" description="Peptidase M4 C-terminal" evidence="5">
    <location>
        <begin position="2"/>
        <end position="60"/>
    </location>
</feature>
<dbReference type="PANTHER" id="PTHR33794">
    <property type="entry name" value="BACILLOLYSIN"/>
    <property type="match status" value="1"/>
</dbReference>
<comment type="caution">
    <text evidence="6">The sequence shown here is derived from an EMBL/GenBank/DDBJ whole genome shotgun (WGS) entry which is preliminary data.</text>
</comment>
<evidence type="ECO:0000256" key="3">
    <source>
        <dbReference type="ARBA" id="ARBA00022833"/>
    </source>
</evidence>
<gene>
    <name evidence="6" type="ORF">S03H2_44113</name>
</gene>
<dbReference type="InterPro" id="IPR050728">
    <property type="entry name" value="Zinc_Metalloprotease_M4"/>
</dbReference>
<name>X1J0Z3_9ZZZZ</name>
<keyword evidence="4" id="KW-0482">Metalloprotease</keyword>
<dbReference type="InterPro" id="IPR001570">
    <property type="entry name" value="Peptidase_M4_C_domain"/>
</dbReference>
<evidence type="ECO:0000256" key="1">
    <source>
        <dbReference type="ARBA" id="ARBA00022670"/>
    </source>
</evidence>
<keyword evidence="2" id="KW-0378">Hydrolase</keyword>
<dbReference type="SUPFAM" id="SSF55486">
    <property type="entry name" value="Metalloproteases ('zincins'), catalytic domain"/>
    <property type="match status" value="1"/>
</dbReference>
<accession>X1J0Z3</accession>
<protein>
    <recommendedName>
        <fullName evidence="5">Peptidase M4 C-terminal domain-containing protein</fullName>
    </recommendedName>
</protein>
<dbReference type="Gene3D" id="2.30.30.40">
    <property type="entry name" value="SH3 Domains"/>
    <property type="match status" value="1"/>
</dbReference>
<dbReference type="GO" id="GO:0006508">
    <property type="term" value="P:proteolysis"/>
    <property type="evidence" value="ECO:0007669"/>
    <property type="project" value="UniProtKB-KW"/>
</dbReference>
<evidence type="ECO:0000313" key="6">
    <source>
        <dbReference type="EMBL" id="GAH75180.1"/>
    </source>
</evidence>
<proteinExistence type="predicted"/>
<dbReference type="GO" id="GO:0004222">
    <property type="term" value="F:metalloendopeptidase activity"/>
    <property type="evidence" value="ECO:0007669"/>
    <property type="project" value="InterPro"/>
</dbReference>
<reference evidence="6" key="1">
    <citation type="journal article" date="2014" name="Front. Microbiol.">
        <title>High frequency of phylogenetically diverse reductive dehalogenase-homologous genes in deep subseafloor sedimentary metagenomes.</title>
        <authorList>
            <person name="Kawai M."/>
            <person name="Futagami T."/>
            <person name="Toyoda A."/>
            <person name="Takaki Y."/>
            <person name="Nishi S."/>
            <person name="Hori S."/>
            <person name="Arai W."/>
            <person name="Tsubouchi T."/>
            <person name="Morono Y."/>
            <person name="Uchiyama I."/>
            <person name="Ito T."/>
            <person name="Fujiyama A."/>
            <person name="Inagaki F."/>
            <person name="Takami H."/>
        </authorList>
    </citation>
    <scope>NUCLEOTIDE SEQUENCE</scope>
    <source>
        <strain evidence="6">Expedition CK06-06</strain>
    </source>
</reference>
<feature type="non-terminal residue" evidence="6">
    <location>
        <position position="269"/>
    </location>
</feature>
<dbReference type="InterPro" id="IPR027268">
    <property type="entry name" value="Peptidase_M4/M1_CTD_sf"/>
</dbReference>
<dbReference type="AlphaFoldDB" id="X1J0Z3"/>
<evidence type="ECO:0000256" key="4">
    <source>
        <dbReference type="ARBA" id="ARBA00023049"/>
    </source>
</evidence>
<dbReference type="Pfam" id="PF02868">
    <property type="entry name" value="Peptidase_M4_C"/>
    <property type="match status" value="1"/>
</dbReference>
<keyword evidence="3" id="KW-0862">Zinc</keyword>